<accession>X1Q323</accession>
<dbReference type="AlphaFoldDB" id="X1Q323"/>
<reference evidence="1" key="1">
    <citation type="journal article" date="2014" name="Front. Microbiol.">
        <title>High frequency of phylogenetically diverse reductive dehalogenase-homologous genes in deep subseafloor sedimentary metagenomes.</title>
        <authorList>
            <person name="Kawai M."/>
            <person name="Futagami T."/>
            <person name="Toyoda A."/>
            <person name="Takaki Y."/>
            <person name="Nishi S."/>
            <person name="Hori S."/>
            <person name="Arai W."/>
            <person name="Tsubouchi T."/>
            <person name="Morono Y."/>
            <person name="Uchiyama I."/>
            <person name="Ito T."/>
            <person name="Fujiyama A."/>
            <person name="Inagaki F."/>
            <person name="Takami H."/>
        </authorList>
    </citation>
    <scope>NUCLEOTIDE SEQUENCE</scope>
    <source>
        <strain evidence="1">Expedition CK06-06</strain>
    </source>
</reference>
<feature type="non-terminal residue" evidence="1">
    <location>
        <position position="41"/>
    </location>
</feature>
<gene>
    <name evidence="1" type="ORF">S12H4_05188</name>
</gene>
<name>X1Q323_9ZZZZ</name>
<dbReference type="EMBL" id="BARW01001689">
    <property type="protein sequence ID" value="GAI62618.1"/>
    <property type="molecule type" value="Genomic_DNA"/>
</dbReference>
<proteinExistence type="predicted"/>
<organism evidence="1">
    <name type="scientific">marine sediment metagenome</name>
    <dbReference type="NCBI Taxonomy" id="412755"/>
    <lineage>
        <taxon>unclassified sequences</taxon>
        <taxon>metagenomes</taxon>
        <taxon>ecological metagenomes</taxon>
    </lineage>
</organism>
<comment type="caution">
    <text evidence="1">The sequence shown here is derived from an EMBL/GenBank/DDBJ whole genome shotgun (WGS) entry which is preliminary data.</text>
</comment>
<evidence type="ECO:0000313" key="1">
    <source>
        <dbReference type="EMBL" id="GAI62618.1"/>
    </source>
</evidence>
<sequence length="41" mass="4677">METVKEMADKILADMQVPEGIKKILRPYLEMRLNATVGEIT</sequence>
<protein>
    <submittedName>
        <fullName evidence="1">Uncharacterized protein</fullName>
    </submittedName>
</protein>